<comment type="caution">
    <text evidence="6">The sequence shown here is derived from an EMBL/GenBank/DDBJ whole genome shotgun (WGS) entry which is preliminary data.</text>
</comment>
<dbReference type="PANTHER" id="PTHR30055:SF234">
    <property type="entry name" value="HTH-TYPE TRANSCRIPTIONAL REGULATOR BETI"/>
    <property type="match status" value="1"/>
</dbReference>
<evidence type="ECO:0000256" key="1">
    <source>
        <dbReference type="ARBA" id="ARBA00023015"/>
    </source>
</evidence>
<keyword evidence="2 4" id="KW-0238">DNA-binding</keyword>
<dbReference type="PRINTS" id="PR00455">
    <property type="entry name" value="HTHTETR"/>
</dbReference>
<sequence>MTTRAESAAATARALLDAASSLLDEGGPEAVTLRAVGSRAGVSRGAPYGHFVDKEDLLTALAVRGWEQMGADLERLRADRQSSGRDRLYEAVLVFLTVARERPHLYARMFVTPSREPQTLIDAASASQDAFLSIVADVVGQDDALRSGALLITSAHGIAGMEHSGQMGEAKWGTTGNELVHQLIALFGR</sequence>
<dbReference type="SUPFAM" id="SSF48498">
    <property type="entry name" value="Tetracyclin repressor-like, C-terminal domain"/>
    <property type="match status" value="1"/>
</dbReference>
<dbReference type="InterPro" id="IPR036271">
    <property type="entry name" value="Tet_transcr_reg_TetR-rel_C_sf"/>
</dbReference>
<feature type="domain" description="HTH tetR-type" evidence="5">
    <location>
        <begin position="9"/>
        <end position="69"/>
    </location>
</feature>
<dbReference type="EMBL" id="BOMS01000136">
    <property type="protein sequence ID" value="GIE72045.1"/>
    <property type="molecule type" value="Genomic_DNA"/>
</dbReference>
<evidence type="ECO:0000259" key="5">
    <source>
        <dbReference type="PROSITE" id="PS50977"/>
    </source>
</evidence>
<dbReference type="PANTHER" id="PTHR30055">
    <property type="entry name" value="HTH-TYPE TRANSCRIPTIONAL REGULATOR RUTR"/>
    <property type="match status" value="1"/>
</dbReference>
<dbReference type="InterPro" id="IPR001647">
    <property type="entry name" value="HTH_TetR"/>
</dbReference>
<accession>A0ABQ4BN27</accession>
<evidence type="ECO:0000256" key="2">
    <source>
        <dbReference type="ARBA" id="ARBA00023125"/>
    </source>
</evidence>
<evidence type="ECO:0000313" key="7">
    <source>
        <dbReference type="Proteomes" id="UP000624709"/>
    </source>
</evidence>
<dbReference type="Proteomes" id="UP000624709">
    <property type="component" value="Unassembled WGS sequence"/>
</dbReference>
<keyword evidence="1" id="KW-0805">Transcription regulation</keyword>
<proteinExistence type="predicted"/>
<dbReference type="PROSITE" id="PS50977">
    <property type="entry name" value="HTH_TETR_2"/>
    <property type="match status" value="1"/>
</dbReference>
<dbReference type="Pfam" id="PF13305">
    <property type="entry name" value="TetR_C_33"/>
    <property type="match status" value="1"/>
</dbReference>
<protein>
    <submittedName>
        <fullName evidence="6">TetR family transcriptional regulator</fullName>
    </submittedName>
</protein>
<dbReference type="InterPro" id="IPR050109">
    <property type="entry name" value="HTH-type_TetR-like_transc_reg"/>
</dbReference>
<dbReference type="InterPro" id="IPR025996">
    <property type="entry name" value="MT1864/Rv1816-like_C"/>
</dbReference>
<evidence type="ECO:0000256" key="3">
    <source>
        <dbReference type="ARBA" id="ARBA00023163"/>
    </source>
</evidence>
<gene>
    <name evidence="6" type="ORF">Apa02nite_081530</name>
</gene>
<dbReference type="SUPFAM" id="SSF46689">
    <property type="entry name" value="Homeodomain-like"/>
    <property type="match status" value="1"/>
</dbReference>
<keyword evidence="3" id="KW-0804">Transcription</keyword>
<dbReference type="Pfam" id="PF00440">
    <property type="entry name" value="TetR_N"/>
    <property type="match status" value="1"/>
</dbReference>
<evidence type="ECO:0000256" key="4">
    <source>
        <dbReference type="PROSITE-ProRule" id="PRU00335"/>
    </source>
</evidence>
<dbReference type="Gene3D" id="1.10.357.10">
    <property type="entry name" value="Tetracycline Repressor, domain 2"/>
    <property type="match status" value="1"/>
</dbReference>
<reference evidence="6 7" key="1">
    <citation type="submission" date="2021-01" db="EMBL/GenBank/DDBJ databases">
        <title>Whole genome shotgun sequence of Actinoplanes palleronii NBRC 14916.</title>
        <authorList>
            <person name="Komaki H."/>
            <person name="Tamura T."/>
        </authorList>
    </citation>
    <scope>NUCLEOTIDE SEQUENCE [LARGE SCALE GENOMIC DNA]</scope>
    <source>
        <strain evidence="6 7">NBRC 14916</strain>
    </source>
</reference>
<keyword evidence="7" id="KW-1185">Reference proteome</keyword>
<dbReference type="InterPro" id="IPR009057">
    <property type="entry name" value="Homeodomain-like_sf"/>
</dbReference>
<name>A0ABQ4BN27_9ACTN</name>
<evidence type="ECO:0000313" key="6">
    <source>
        <dbReference type="EMBL" id="GIE72045.1"/>
    </source>
</evidence>
<feature type="DNA-binding region" description="H-T-H motif" evidence="4">
    <location>
        <begin position="32"/>
        <end position="51"/>
    </location>
</feature>
<organism evidence="6 7">
    <name type="scientific">Actinoplanes palleronii</name>
    <dbReference type="NCBI Taxonomy" id="113570"/>
    <lineage>
        <taxon>Bacteria</taxon>
        <taxon>Bacillati</taxon>
        <taxon>Actinomycetota</taxon>
        <taxon>Actinomycetes</taxon>
        <taxon>Micromonosporales</taxon>
        <taxon>Micromonosporaceae</taxon>
        <taxon>Actinoplanes</taxon>
    </lineage>
</organism>